<proteinExistence type="predicted"/>
<dbReference type="OMA" id="GGISWVQ"/>
<dbReference type="PANTHER" id="PTHR46667:SF1">
    <property type="entry name" value="OS09G0482740 PROTEIN"/>
    <property type="match status" value="1"/>
</dbReference>
<dbReference type="EMBL" id="LNRQ01000005">
    <property type="protein sequence ID" value="KZM96492.1"/>
    <property type="molecule type" value="Genomic_DNA"/>
</dbReference>
<dbReference type="EMBL" id="CP093347">
    <property type="protein sequence ID" value="WOH03178.1"/>
    <property type="molecule type" value="Genomic_DNA"/>
</dbReference>
<dbReference type="Gramene" id="KZM96492">
    <property type="protein sequence ID" value="KZM96492"/>
    <property type="gene ID" value="DCAR_019734"/>
</dbReference>
<protein>
    <recommendedName>
        <fullName evidence="1">DUF1664 domain-containing protein</fullName>
    </recommendedName>
</protein>
<accession>A0A162A5I0</accession>
<organism evidence="2">
    <name type="scientific">Daucus carota subsp. sativus</name>
    <name type="common">Carrot</name>
    <dbReference type="NCBI Taxonomy" id="79200"/>
    <lineage>
        <taxon>Eukaryota</taxon>
        <taxon>Viridiplantae</taxon>
        <taxon>Streptophyta</taxon>
        <taxon>Embryophyta</taxon>
        <taxon>Tracheophyta</taxon>
        <taxon>Spermatophyta</taxon>
        <taxon>Magnoliopsida</taxon>
        <taxon>eudicotyledons</taxon>
        <taxon>Gunneridae</taxon>
        <taxon>Pentapetalae</taxon>
        <taxon>asterids</taxon>
        <taxon>campanulids</taxon>
        <taxon>Apiales</taxon>
        <taxon>Apiaceae</taxon>
        <taxon>Apioideae</taxon>
        <taxon>Scandiceae</taxon>
        <taxon>Daucinae</taxon>
        <taxon>Daucus</taxon>
        <taxon>Daucus sect. Daucus</taxon>
    </lineage>
</organism>
<evidence type="ECO:0000259" key="1">
    <source>
        <dbReference type="Pfam" id="PF07889"/>
    </source>
</evidence>
<feature type="domain" description="DUF1664" evidence="1">
    <location>
        <begin position="91"/>
        <end position="214"/>
    </location>
</feature>
<dbReference type="Pfam" id="PF07889">
    <property type="entry name" value="DUF1664"/>
    <property type="match status" value="1"/>
</dbReference>
<dbReference type="AlphaFoldDB" id="A0A162A5I0"/>
<name>A0A162A5I0_DAUCS</name>
<keyword evidence="4" id="KW-1185">Reference proteome</keyword>
<evidence type="ECO:0000313" key="4">
    <source>
        <dbReference type="Proteomes" id="UP000077755"/>
    </source>
</evidence>
<dbReference type="STRING" id="79200.A0A162A5I0"/>
<dbReference type="KEGG" id="dcr:108220325"/>
<reference evidence="3" key="2">
    <citation type="submission" date="2022-03" db="EMBL/GenBank/DDBJ databases">
        <title>Draft title - Genomic analysis of global carrot germplasm unveils the trajectory of domestication and the origin of high carotenoid orange carrot.</title>
        <authorList>
            <person name="Iorizzo M."/>
            <person name="Ellison S."/>
            <person name="Senalik D."/>
            <person name="Macko-Podgorni A."/>
            <person name="Grzebelus D."/>
            <person name="Bostan H."/>
            <person name="Rolling W."/>
            <person name="Curaba J."/>
            <person name="Simon P."/>
        </authorList>
    </citation>
    <scope>NUCLEOTIDE SEQUENCE</scope>
    <source>
        <tissue evidence="3">Leaf</tissue>
    </source>
</reference>
<dbReference type="PANTHER" id="PTHR46667">
    <property type="entry name" value="OS05G0182700 PROTEIN"/>
    <property type="match status" value="1"/>
</dbReference>
<evidence type="ECO:0000313" key="2">
    <source>
        <dbReference type="EMBL" id="KZM96492.1"/>
    </source>
</evidence>
<reference evidence="2" key="1">
    <citation type="journal article" date="2016" name="Nat. Genet.">
        <title>A high-quality carrot genome assembly provides new insights into carotenoid accumulation and asterid genome evolution.</title>
        <authorList>
            <person name="Iorizzo M."/>
            <person name="Ellison S."/>
            <person name="Senalik D."/>
            <person name="Zeng P."/>
            <person name="Satapoomin P."/>
            <person name="Huang J."/>
            <person name="Bowman M."/>
            <person name="Iovene M."/>
            <person name="Sanseverino W."/>
            <person name="Cavagnaro P."/>
            <person name="Yildiz M."/>
            <person name="Macko-Podgorni A."/>
            <person name="Moranska E."/>
            <person name="Grzebelus E."/>
            <person name="Grzebelus D."/>
            <person name="Ashrafi H."/>
            <person name="Zheng Z."/>
            <person name="Cheng S."/>
            <person name="Spooner D."/>
            <person name="Van Deynze A."/>
            <person name="Simon P."/>
        </authorList>
    </citation>
    <scope>NUCLEOTIDE SEQUENCE [LARGE SCALE GENOMIC DNA]</scope>
    <source>
        <tissue evidence="2">Leaf</tissue>
    </source>
</reference>
<sequence>MAMMQSGIATSKVLILVGAGLTGTVVLRSGKLSDIICQLQELTKGVSESESSPGLDGAYYAAQIRQLAQEIRELTTSNPITIYTGSSSSSGSYSSYLMPAAALGAMGYCYMWWKGWSLSDVMFVTKHNMANAVATVSKQLEHVSETLASTKKHLSKRLENLDWKLDEQKEISNIISSDVGEVKSNLNQISFDIETIHQMVSGLEGQLELLESKQDATNTGLWYLCQAASGINDGTNSKPSQDVGAKMIEHPSIAYKDKSPKGLSLFAENDDAISTHKAIVATRKIIHPDNPGKDFSAARTRIHRSYPVSLSATLDILG</sequence>
<dbReference type="InterPro" id="IPR012458">
    <property type="entry name" value="DUF1664"/>
</dbReference>
<dbReference type="Proteomes" id="UP000077755">
    <property type="component" value="Chromosome 5"/>
</dbReference>
<dbReference type="OrthoDB" id="544175at2759"/>
<evidence type="ECO:0000313" key="3">
    <source>
        <dbReference type="EMBL" id="WOH03178.1"/>
    </source>
</evidence>
<gene>
    <name evidence="2" type="ORF">DCAR_019734</name>
    <name evidence="3" type="ORF">DCAR_0522572</name>
</gene>